<evidence type="ECO:0000256" key="1">
    <source>
        <dbReference type="ARBA" id="ARBA00004173"/>
    </source>
</evidence>
<evidence type="ECO:0000256" key="3">
    <source>
        <dbReference type="ARBA" id="ARBA00022946"/>
    </source>
</evidence>
<reference evidence="8" key="1">
    <citation type="submission" date="2022-07" db="EMBL/GenBank/DDBJ databases">
        <title>Phylogenomic reconstructions and comparative analyses of Kickxellomycotina fungi.</title>
        <authorList>
            <person name="Reynolds N.K."/>
            <person name="Stajich J.E."/>
            <person name="Barry K."/>
            <person name="Grigoriev I.V."/>
            <person name="Crous P."/>
            <person name="Smith M.E."/>
        </authorList>
    </citation>
    <scope>NUCLEOTIDE SEQUENCE</scope>
    <source>
        <strain evidence="8">CBS 109367</strain>
    </source>
</reference>
<keyword evidence="5" id="KW-0496">Mitochondrion</keyword>
<dbReference type="GO" id="GO:0005763">
    <property type="term" value="C:mitochondrial small ribosomal subunit"/>
    <property type="evidence" value="ECO:0007669"/>
    <property type="project" value="TreeGrafter"/>
</dbReference>
<keyword evidence="4" id="KW-0689">Ribosomal protein</keyword>
<dbReference type="PANTHER" id="PTHR12810:SF0">
    <property type="entry name" value="SMALL RIBOSOMAL SUBUNIT PROTEIN MS29"/>
    <property type="match status" value="1"/>
</dbReference>
<dbReference type="AlphaFoldDB" id="A0A9W8GE26"/>
<dbReference type="Pfam" id="PF10236">
    <property type="entry name" value="DAP3"/>
    <property type="match status" value="1"/>
</dbReference>
<dbReference type="GO" id="GO:0003735">
    <property type="term" value="F:structural constituent of ribosome"/>
    <property type="evidence" value="ECO:0007669"/>
    <property type="project" value="TreeGrafter"/>
</dbReference>
<evidence type="ECO:0000313" key="9">
    <source>
        <dbReference type="Proteomes" id="UP001151516"/>
    </source>
</evidence>
<dbReference type="PANTHER" id="PTHR12810">
    <property type="entry name" value="MITOCHONDRIAL 28S RIBOSOMAL PROTEIN S29"/>
    <property type="match status" value="1"/>
</dbReference>
<comment type="caution">
    <text evidence="8">The sequence shown here is derived from an EMBL/GenBank/DDBJ whole genome shotgun (WGS) entry which is preliminary data.</text>
</comment>
<keyword evidence="9" id="KW-1185">Reference proteome</keyword>
<dbReference type="OrthoDB" id="274828at2759"/>
<evidence type="ECO:0000256" key="5">
    <source>
        <dbReference type="ARBA" id="ARBA00023128"/>
    </source>
</evidence>
<comment type="similarity">
    <text evidence="2">Belongs to the mitochondrion-specific ribosomal protein mS29 family.</text>
</comment>
<keyword evidence="3" id="KW-0809">Transit peptide</keyword>
<evidence type="ECO:0000256" key="4">
    <source>
        <dbReference type="ARBA" id="ARBA00022980"/>
    </source>
</evidence>
<evidence type="ECO:0000256" key="6">
    <source>
        <dbReference type="ARBA" id="ARBA00023274"/>
    </source>
</evidence>
<accession>A0A9W8GE26</accession>
<dbReference type="EMBL" id="JANBTX010000496">
    <property type="protein sequence ID" value="KAJ2682028.1"/>
    <property type="molecule type" value="Genomic_DNA"/>
</dbReference>
<evidence type="ECO:0000256" key="2">
    <source>
        <dbReference type="ARBA" id="ARBA00009863"/>
    </source>
</evidence>
<keyword evidence="6" id="KW-0687">Ribonucleoprotein</keyword>
<protein>
    <recommendedName>
        <fullName evidence="7">Small ribosomal subunit protein mS29</fullName>
    </recommendedName>
</protein>
<comment type="subcellular location">
    <subcellularLocation>
        <location evidence="1">Mitochondrion</location>
    </subcellularLocation>
</comment>
<dbReference type="InterPro" id="IPR019368">
    <property type="entry name" value="Ribosomal_mS29"/>
</dbReference>
<name>A0A9W8GE26_9FUNG</name>
<evidence type="ECO:0000313" key="8">
    <source>
        <dbReference type="EMBL" id="KAJ2682028.1"/>
    </source>
</evidence>
<proteinExistence type="inferred from homology"/>
<dbReference type="Proteomes" id="UP001151516">
    <property type="component" value="Unassembled WGS sequence"/>
</dbReference>
<evidence type="ECO:0000256" key="7">
    <source>
        <dbReference type="ARBA" id="ARBA00035140"/>
    </source>
</evidence>
<sequence>MIRATKLTQPAAKAAKYVAGIRLLSSSPIVAAEKSSNAFKPKADRTQSMAFTKKDGGTKRVRSGTTTSVNMSSANPAYYTELPKPKLDLLSKDTATATRLNTFMQIDEGFLQSTGKGRYPGHLAADFKLFGKPALLYRQVTQTLVDQMAQNAQTAPKRATVLDGLNGAGKSAELLKLAMVAATSGHIVIYGLSTLPWANSSRPYGPGFKSDLFVQYELANELLRSVSAVSREVLSKVPLGKSVALGKRTLESGKTLADLVDIGLQTPSLSHDALDQLLEIASSQTVVPVFIGLDEVNTLWCKTSYRDQDDNVLPANRFRLAQSFLPFFEGKSLAKGWVVGATSYAEVRFMPKDLKTRLCPPPAIPIANPDLARDPGVAELPFDVVKVERLSSPEAWGLMQFYQKANIVTTPVTEGLVAKKWVYANGNPRQMFAGVTTYF</sequence>
<organism evidence="8 9">
    <name type="scientific">Coemansia spiralis</name>
    <dbReference type="NCBI Taxonomy" id="417178"/>
    <lineage>
        <taxon>Eukaryota</taxon>
        <taxon>Fungi</taxon>
        <taxon>Fungi incertae sedis</taxon>
        <taxon>Zoopagomycota</taxon>
        <taxon>Kickxellomycotina</taxon>
        <taxon>Kickxellomycetes</taxon>
        <taxon>Kickxellales</taxon>
        <taxon>Kickxellaceae</taxon>
        <taxon>Coemansia</taxon>
    </lineage>
</organism>
<gene>
    <name evidence="8" type="ORF">IWW39_006156</name>
</gene>